<protein>
    <submittedName>
        <fullName evidence="2">Uncharacterized protein</fullName>
    </submittedName>
</protein>
<organism evidence="2 3">
    <name type="scientific">Blautia wexlerae</name>
    <dbReference type="NCBI Taxonomy" id="418240"/>
    <lineage>
        <taxon>Bacteria</taxon>
        <taxon>Bacillati</taxon>
        <taxon>Bacillota</taxon>
        <taxon>Clostridia</taxon>
        <taxon>Lachnospirales</taxon>
        <taxon>Lachnospiraceae</taxon>
        <taxon>Blautia</taxon>
    </lineage>
</organism>
<evidence type="ECO:0000256" key="1">
    <source>
        <dbReference type="SAM" id="Coils"/>
    </source>
</evidence>
<keyword evidence="1" id="KW-0175">Coiled coil</keyword>
<evidence type="ECO:0000313" key="2">
    <source>
        <dbReference type="EMBL" id="CUO70929.1"/>
    </source>
</evidence>
<dbReference type="EMBL" id="CYZN01000041">
    <property type="protein sequence ID" value="CUO70929.1"/>
    <property type="molecule type" value="Genomic_DNA"/>
</dbReference>
<name>A0A174HD32_9FIRM</name>
<accession>A0A174HD32</accession>
<reference evidence="2 3" key="1">
    <citation type="submission" date="2015-09" db="EMBL/GenBank/DDBJ databases">
        <authorList>
            <consortium name="Pathogen Informatics"/>
        </authorList>
    </citation>
    <scope>NUCLEOTIDE SEQUENCE [LARGE SCALE GENOMIC DNA]</scope>
    <source>
        <strain evidence="2 3">2789STDY5834863</strain>
    </source>
</reference>
<dbReference type="Proteomes" id="UP000095431">
    <property type="component" value="Unassembled WGS sequence"/>
</dbReference>
<proteinExistence type="predicted"/>
<gene>
    <name evidence="2" type="ORF">ERS852478_03653</name>
</gene>
<dbReference type="RefSeq" id="WP_022381437.1">
    <property type="nucleotide sequence ID" value="NZ_BTHH01000043.1"/>
</dbReference>
<feature type="coiled-coil region" evidence="1">
    <location>
        <begin position="405"/>
        <end position="435"/>
    </location>
</feature>
<evidence type="ECO:0000313" key="3">
    <source>
        <dbReference type="Proteomes" id="UP000095431"/>
    </source>
</evidence>
<dbReference type="AlphaFoldDB" id="A0A174HD32"/>
<sequence>MTMDVSLVIGGLKGILENLCDNYSDSIIGQVASTSRDYLKNRNVDSKIKEVASCLTGLKCRDDTLFLSDLQAAFSKDNLQKILKEIRKDDAFNMEEALRQKLGDLCETYYVENADKIIDSLVQMFFELTATNNPELEGRLFFNRLSRNQQEIKTLLVTELLEIKNELSFISEVSYGLRKSDSERVYTENGTVVGDDEDLFAWNLKFYQTKGLFGSNEKRKAEVEELTKYWRKERELYPGWYIAPVTKREILKSYTRDESLLWKTTGMSIQEKIDFAFELVWRYETGFIVFSKILQNHIFELWKEYKDNGDWSLQDKNKKWFYIGQSLLREYREDMNWNSWQKVFDVMKKSADIMETGNEELEMEFIDCLFFKMQISDVRDKIQQFSCVNNRYALRLHKVGLMAECGLLESAYSELKALIDELEEAITNMPREKNKDFVQCGSILSGAYELLAFVIQGLYPFDKNEELHTTWNRIEEYSRFFDFAKEKNQWNNNLYNYYCKHKEEPFEINREIKTIIWGSNGFCEIYSFYRVLTRIAMPLHLGMTRFLPHQEIEFVNALIINTPSLGFFMCMRSGNNKVVKSIISRKNCINVGFDICRKLFDYAFKCIEQNIESISVNTERGNAYTHLLNNGLEILRRLVSVSSLVQQKKLLTLMCKLIDTDIVHEYRVMDKWIHQILCIIDENIKSQYLNEILLSSTKNRTHIGEDRSIDPFDVISDSTLAKKYYEKANIDSTIVDDLIKCASESDEDYWAIIPRLNKLREWSLLSDEQLVDLRELIWKNVNADTGLPNFKEYYAAVYLKWPSPEEIDVKDLVRSYIMDNKSDDNLKSRGLGAVTMGGARIFEELQCINYLYPDLLKIADIEIIFYRFIEYWEIGRSRFDDNEHRDFYYDEFYDRYQALERVIGSFSFEIDQMNSDLVVSLLKMFDEMSEYGINTLESRALLFSKERIEAELGENIIDQFYSDDKNKIADATNAAEHIILKWPELDTAKELLIEQIRLIRYGKQPGLQMFYISIHNLAYMGVLDLSDEILMPLDKALLECAEHTAYEKIKECTEKEIKSTINLRSACARTAFQIDKCISEKPDAPVLKGIEKWKEICIGRLSNNEFVEVKRQWLL</sequence>